<evidence type="ECO:0000256" key="1">
    <source>
        <dbReference type="ARBA" id="ARBA00004651"/>
    </source>
</evidence>
<feature type="transmembrane region" description="Helical" evidence="6">
    <location>
        <begin position="99"/>
        <end position="122"/>
    </location>
</feature>
<sequence>MAMTSNEPRASSESRTLHPDALGLGSVLYLSMAGAAVLAAVITNVPLIASQAGASVPLVFVAAGVGLLSFTPAIVSFSRRSSSAGGFASWIATGLGTRAGLLSGWLMAGGYTLFTTSVLILLGSLLQSALSSYLHFNIPGGWVTYTVLATLLTFGAAVLDISLASRGVVIFMLLELITLLILDTAITLKGGAHGHDLSPWSLAGTSVAGAAPGGLLGLLDGMVLGVWMFVGFDTSAVYGEEARRPRVAVPVALLFSILVLLLLYLWSSYSAVIGFGWEHAADQLGKGGYQSSYQLGARYVGGWFAEVMNILNISSNLACALAFALACGRYLFDLGRKQLLPSQLGSTHPRWKSPHKALLVQALFTLVLVLLLALVQQKTQADGGTSYRLSLSLGEAGWSQTDGTNPYLWLSTTGTMAILLVYILVNLAAVRAWLRQDRQAGRLKLPSLVCSALALLSSLIFALPLASFILPAIPGTVGNYFTSLGFAATPFPLNILPLLVLLWVLGGALLLLRLSSRTQRTPAESVQEE</sequence>
<feature type="transmembrane region" description="Helical" evidence="6">
    <location>
        <begin position="313"/>
        <end position="332"/>
    </location>
</feature>
<dbReference type="EMBL" id="CP035758">
    <property type="protein sequence ID" value="QBD76241.1"/>
    <property type="molecule type" value="Genomic_DNA"/>
</dbReference>
<accession>A0A4V0YYH5</accession>
<evidence type="ECO:0000313" key="8">
    <source>
        <dbReference type="Proteomes" id="UP000290365"/>
    </source>
</evidence>
<dbReference type="GO" id="GO:0022857">
    <property type="term" value="F:transmembrane transporter activity"/>
    <property type="evidence" value="ECO:0007669"/>
    <property type="project" value="InterPro"/>
</dbReference>
<evidence type="ECO:0000313" key="7">
    <source>
        <dbReference type="EMBL" id="QBD76241.1"/>
    </source>
</evidence>
<feature type="transmembrane region" description="Helical" evidence="6">
    <location>
        <begin position="357"/>
        <end position="375"/>
    </location>
</feature>
<dbReference type="PIRSF" id="PIRSF006060">
    <property type="entry name" value="AA_transporter"/>
    <property type="match status" value="1"/>
</dbReference>
<feature type="transmembrane region" description="Helical" evidence="6">
    <location>
        <begin position="54"/>
        <end position="78"/>
    </location>
</feature>
<keyword evidence="5 6" id="KW-0472">Membrane</keyword>
<dbReference type="AlphaFoldDB" id="A0A4V0YYH5"/>
<dbReference type="Pfam" id="PF13520">
    <property type="entry name" value="AA_permease_2"/>
    <property type="match status" value="1"/>
</dbReference>
<organism evidence="7 8">
    <name type="scientific">Ktedonosporobacter rubrisoli</name>
    <dbReference type="NCBI Taxonomy" id="2509675"/>
    <lineage>
        <taxon>Bacteria</taxon>
        <taxon>Bacillati</taxon>
        <taxon>Chloroflexota</taxon>
        <taxon>Ktedonobacteria</taxon>
        <taxon>Ktedonobacterales</taxon>
        <taxon>Ktedonosporobacteraceae</taxon>
        <taxon>Ktedonosporobacter</taxon>
    </lineage>
</organism>
<keyword evidence="2" id="KW-1003">Cell membrane</keyword>
<dbReference type="Gene3D" id="1.20.1740.10">
    <property type="entry name" value="Amino acid/polyamine transporter I"/>
    <property type="match status" value="1"/>
</dbReference>
<name>A0A4V0YYH5_KTERU</name>
<keyword evidence="4 6" id="KW-1133">Transmembrane helix</keyword>
<dbReference type="InterPro" id="IPR050367">
    <property type="entry name" value="APC_superfamily"/>
</dbReference>
<feature type="transmembrane region" description="Helical" evidence="6">
    <location>
        <begin position="446"/>
        <end position="473"/>
    </location>
</feature>
<dbReference type="PANTHER" id="PTHR42770:SF16">
    <property type="entry name" value="AMINO ACID PERMEASE"/>
    <property type="match status" value="1"/>
</dbReference>
<dbReference type="PANTHER" id="PTHR42770">
    <property type="entry name" value="AMINO ACID TRANSPORTER-RELATED"/>
    <property type="match status" value="1"/>
</dbReference>
<dbReference type="InterPro" id="IPR002293">
    <property type="entry name" value="AA/rel_permease1"/>
</dbReference>
<gene>
    <name evidence="7" type="ORF">EPA93_09555</name>
</gene>
<feature type="transmembrane region" description="Helical" evidence="6">
    <location>
        <begin position="142"/>
        <end position="161"/>
    </location>
</feature>
<evidence type="ECO:0000256" key="2">
    <source>
        <dbReference type="ARBA" id="ARBA00022475"/>
    </source>
</evidence>
<dbReference type="GO" id="GO:0005886">
    <property type="term" value="C:plasma membrane"/>
    <property type="evidence" value="ECO:0007669"/>
    <property type="project" value="UniProtKB-SubCell"/>
</dbReference>
<protein>
    <submittedName>
        <fullName evidence="7">APC family permease</fullName>
    </submittedName>
</protein>
<dbReference type="Proteomes" id="UP000290365">
    <property type="component" value="Chromosome"/>
</dbReference>
<feature type="transmembrane region" description="Helical" evidence="6">
    <location>
        <begin position="21"/>
        <end position="42"/>
    </location>
</feature>
<dbReference type="KEGG" id="kbs:EPA93_09555"/>
<keyword evidence="3 6" id="KW-0812">Transmembrane</keyword>
<feature type="transmembrane region" description="Helical" evidence="6">
    <location>
        <begin position="407"/>
        <end position="434"/>
    </location>
</feature>
<feature type="transmembrane region" description="Helical" evidence="6">
    <location>
        <begin position="200"/>
        <end position="227"/>
    </location>
</feature>
<evidence type="ECO:0000256" key="3">
    <source>
        <dbReference type="ARBA" id="ARBA00022692"/>
    </source>
</evidence>
<evidence type="ECO:0000256" key="4">
    <source>
        <dbReference type="ARBA" id="ARBA00022989"/>
    </source>
</evidence>
<reference evidence="7 8" key="1">
    <citation type="submission" date="2019-01" db="EMBL/GenBank/DDBJ databases">
        <title>Ktedonosporobacter rubrisoli SCAWS-G2.</title>
        <authorList>
            <person name="Huang Y."/>
            <person name="Yan B."/>
        </authorList>
    </citation>
    <scope>NUCLEOTIDE SEQUENCE [LARGE SCALE GENOMIC DNA]</scope>
    <source>
        <strain evidence="7 8">SCAWS-G2</strain>
    </source>
</reference>
<feature type="transmembrane region" description="Helical" evidence="6">
    <location>
        <begin position="168"/>
        <end position="188"/>
    </location>
</feature>
<dbReference type="OrthoDB" id="137613at2"/>
<comment type="subcellular location">
    <subcellularLocation>
        <location evidence="1">Cell membrane</location>
        <topology evidence="1">Multi-pass membrane protein</topology>
    </subcellularLocation>
</comment>
<evidence type="ECO:0000256" key="5">
    <source>
        <dbReference type="ARBA" id="ARBA00023136"/>
    </source>
</evidence>
<evidence type="ECO:0000256" key="6">
    <source>
        <dbReference type="SAM" id="Phobius"/>
    </source>
</evidence>
<feature type="transmembrane region" description="Helical" evidence="6">
    <location>
        <begin position="247"/>
        <end position="266"/>
    </location>
</feature>
<proteinExistence type="predicted"/>
<feature type="transmembrane region" description="Helical" evidence="6">
    <location>
        <begin position="493"/>
        <end position="512"/>
    </location>
</feature>
<keyword evidence="8" id="KW-1185">Reference proteome</keyword>